<dbReference type="InterPro" id="IPR001810">
    <property type="entry name" value="F-box_dom"/>
</dbReference>
<proteinExistence type="predicted"/>
<feature type="transmembrane region" description="Helical" evidence="2">
    <location>
        <begin position="317"/>
        <end position="339"/>
    </location>
</feature>
<gene>
    <name evidence="4" type="ORF">V6N11_071410</name>
</gene>
<protein>
    <recommendedName>
        <fullName evidence="3">F-box domain-containing protein</fullName>
    </recommendedName>
</protein>
<feature type="region of interest" description="Disordered" evidence="1">
    <location>
        <begin position="285"/>
        <end position="309"/>
    </location>
</feature>
<dbReference type="PANTHER" id="PTHR33736:SF18">
    <property type="entry name" value="F-BOX DOMAIN-CONTAINING PROTEIN"/>
    <property type="match status" value="1"/>
</dbReference>
<dbReference type="PANTHER" id="PTHR33736">
    <property type="entry name" value="F-BOX PROTEIN-RELATED"/>
    <property type="match status" value="1"/>
</dbReference>
<keyword evidence="5" id="KW-1185">Reference proteome</keyword>
<feature type="domain" description="F-box" evidence="3">
    <location>
        <begin position="25"/>
        <end position="62"/>
    </location>
</feature>
<keyword evidence="2" id="KW-0472">Membrane</keyword>
<evidence type="ECO:0000256" key="1">
    <source>
        <dbReference type="SAM" id="MobiDB-lite"/>
    </source>
</evidence>
<dbReference type="Proteomes" id="UP001396334">
    <property type="component" value="Unassembled WGS sequence"/>
</dbReference>
<name>A0ABR2U0K0_9ROSI</name>
<evidence type="ECO:0000313" key="5">
    <source>
        <dbReference type="Proteomes" id="UP001396334"/>
    </source>
</evidence>
<feature type="compositionally biased region" description="Basic and acidic residues" evidence="1">
    <location>
        <begin position="292"/>
        <end position="309"/>
    </location>
</feature>
<keyword evidence="2" id="KW-0812">Transmembrane</keyword>
<organism evidence="4 5">
    <name type="scientific">Hibiscus sabdariffa</name>
    <name type="common">roselle</name>
    <dbReference type="NCBI Taxonomy" id="183260"/>
    <lineage>
        <taxon>Eukaryota</taxon>
        <taxon>Viridiplantae</taxon>
        <taxon>Streptophyta</taxon>
        <taxon>Embryophyta</taxon>
        <taxon>Tracheophyta</taxon>
        <taxon>Spermatophyta</taxon>
        <taxon>Magnoliopsida</taxon>
        <taxon>eudicotyledons</taxon>
        <taxon>Gunneridae</taxon>
        <taxon>Pentapetalae</taxon>
        <taxon>rosids</taxon>
        <taxon>malvids</taxon>
        <taxon>Malvales</taxon>
        <taxon>Malvaceae</taxon>
        <taxon>Malvoideae</taxon>
        <taxon>Hibiscus</taxon>
    </lineage>
</organism>
<evidence type="ECO:0000313" key="4">
    <source>
        <dbReference type="EMBL" id="KAK9043059.1"/>
    </source>
</evidence>
<sequence length="340" mass="38084">MNIVTPAAACQGGDASISALHPDVFQSHILARLDGPSLASLACVSSQLHALSTEEHLWRNICSSTWPSVEHPRVQETISTFPSGHRSFFFDSFPFPVPRPLKLDVDSSALPTELILAIDVYYRDEVIYSKVEEIETSSSWFLCSPFRVDLLDPKDSVSTPVKYFGGSEDETLLKHKEENLSLSWIVIDPTRKRAVNMSSRRVVSLQRHWLTGDVQVRFGTVVPGDERRGSAQEWVECGVVVTCCGKEGGEMQVREVSMVMEDMEGKGLNGRDSLVILGGVMGEGRRNGNGNEGKEKYEEFQERKRERKEEKQRKERVLDLVCITIGVAGFLTFWSAILFK</sequence>
<keyword evidence="2" id="KW-1133">Transmembrane helix</keyword>
<evidence type="ECO:0000259" key="3">
    <source>
        <dbReference type="Pfam" id="PF12937"/>
    </source>
</evidence>
<dbReference type="EMBL" id="JBBPBN010000003">
    <property type="protein sequence ID" value="KAK9043059.1"/>
    <property type="molecule type" value="Genomic_DNA"/>
</dbReference>
<dbReference type="SUPFAM" id="SSF81383">
    <property type="entry name" value="F-box domain"/>
    <property type="match status" value="1"/>
</dbReference>
<dbReference type="Gene3D" id="1.20.1280.50">
    <property type="match status" value="1"/>
</dbReference>
<accession>A0ABR2U0K0</accession>
<dbReference type="Pfam" id="PF12937">
    <property type="entry name" value="F-box-like"/>
    <property type="match status" value="1"/>
</dbReference>
<reference evidence="4 5" key="1">
    <citation type="journal article" date="2024" name="G3 (Bethesda)">
        <title>Genome assembly of Hibiscus sabdariffa L. provides insights into metabolisms of medicinal natural products.</title>
        <authorList>
            <person name="Kim T."/>
        </authorList>
    </citation>
    <scope>NUCLEOTIDE SEQUENCE [LARGE SCALE GENOMIC DNA]</scope>
    <source>
        <strain evidence="4">TK-2024</strain>
        <tissue evidence="4">Old leaves</tissue>
    </source>
</reference>
<dbReference type="InterPro" id="IPR036047">
    <property type="entry name" value="F-box-like_dom_sf"/>
</dbReference>
<dbReference type="InterPro" id="IPR045283">
    <property type="entry name" value="AT3G44326-like"/>
</dbReference>
<comment type="caution">
    <text evidence="4">The sequence shown here is derived from an EMBL/GenBank/DDBJ whole genome shotgun (WGS) entry which is preliminary data.</text>
</comment>
<evidence type="ECO:0000256" key="2">
    <source>
        <dbReference type="SAM" id="Phobius"/>
    </source>
</evidence>